<dbReference type="InterPro" id="IPR050137">
    <property type="entry name" value="PyrR_bifunctional"/>
</dbReference>
<proteinExistence type="predicted"/>
<organism evidence="2 3">
    <name type="scientific">Sphingobacterium cellulitidis</name>
    <dbReference type="NCBI Taxonomy" id="1768011"/>
    <lineage>
        <taxon>Bacteria</taxon>
        <taxon>Pseudomonadati</taxon>
        <taxon>Bacteroidota</taxon>
        <taxon>Sphingobacteriia</taxon>
        <taxon>Sphingobacteriales</taxon>
        <taxon>Sphingobacteriaceae</taxon>
        <taxon>Sphingobacterium</taxon>
    </lineage>
</organism>
<dbReference type="InterPro" id="IPR000836">
    <property type="entry name" value="PRTase_dom"/>
</dbReference>
<feature type="domain" description="Phosphoribosyltransferase" evidence="1">
    <location>
        <begin position="22"/>
        <end position="160"/>
    </location>
</feature>
<dbReference type="AlphaFoldDB" id="A0A8H9FYY7"/>
<accession>A0A8H9FYY7</accession>
<reference evidence="2" key="1">
    <citation type="journal article" date="2014" name="Int. J. Syst. Evol. Microbiol.">
        <title>Complete genome sequence of Corynebacterium casei LMG S-19264T (=DSM 44701T), isolated from a smear-ripened cheese.</title>
        <authorList>
            <consortium name="US DOE Joint Genome Institute (JGI-PGF)"/>
            <person name="Walter F."/>
            <person name="Albersmeier A."/>
            <person name="Kalinowski J."/>
            <person name="Ruckert C."/>
        </authorList>
    </citation>
    <scope>NUCLEOTIDE SEQUENCE</scope>
    <source>
        <strain evidence="2">CGMCC 1.15966</strain>
    </source>
</reference>
<name>A0A8H9FYY7_9SPHI</name>
<dbReference type="InterPro" id="IPR029057">
    <property type="entry name" value="PRTase-like"/>
</dbReference>
<dbReference type="Pfam" id="PF00156">
    <property type="entry name" value="Pribosyltran"/>
    <property type="match status" value="1"/>
</dbReference>
<dbReference type="Proteomes" id="UP000614460">
    <property type="component" value="Unassembled WGS sequence"/>
</dbReference>
<sequence length="184" mass="21099">MNSFNKTRIEKATMSSKKTLILNKEQIHQKSKRIAYQIIEDNFDESSIVLVGLADRGYVFAERLQKLLKEIAPEKNYELIKVTVQKTKRSLEAITDVPVETAKNKVIILIDDVLNSGRTLAYGLGVFLNVPLKRMRTAVLIDRSHHQFPVFSDYYGLKLSTILKEHVEVVLEEFDKQEDAAYLS</sequence>
<keyword evidence="2" id="KW-0328">Glycosyltransferase</keyword>
<dbReference type="PANTHER" id="PTHR11608:SF0">
    <property type="entry name" value="BIFUNCTIONAL PROTEIN PYRR"/>
    <property type="match status" value="1"/>
</dbReference>
<reference evidence="2" key="2">
    <citation type="submission" date="2020-09" db="EMBL/GenBank/DDBJ databases">
        <authorList>
            <person name="Sun Q."/>
            <person name="Zhou Y."/>
        </authorList>
    </citation>
    <scope>NUCLEOTIDE SEQUENCE</scope>
    <source>
        <strain evidence="2">CGMCC 1.15966</strain>
    </source>
</reference>
<dbReference type="Gene3D" id="3.40.50.2020">
    <property type="match status" value="1"/>
</dbReference>
<dbReference type="CDD" id="cd06223">
    <property type="entry name" value="PRTases_typeI"/>
    <property type="match status" value="1"/>
</dbReference>
<dbReference type="PANTHER" id="PTHR11608">
    <property type="entry name" value="BIFUNCTIONAL PROTEIN PYRR"/>
    <property type="match status" value="1"/>
</dbReference>
<keyword evidence="3" id="KW-1185">Reference proteome</keyword>
<comment type="caution">
    <text evidence="2">The sequence shown here is derived from an EMBL/GenBank/DDBJ whole genome shotgun (WGS) entry which is preliminary data.</text>
</comment>
<evidence type="ECO:0000313" key="2">
    <source>
        <dbReference type="EMBL" id="GGE22030.1"/>
    </source>
</evidence>
<dbReference type="EMBL" id="BMKM01000004">
    <property type="protein sequence ID" value="GGE22030.1"/>
    <property type="molecule type" value="Genomic_DNA"/>
</dbReference>
<evidence type="ECO:0000313" key="3">
    <source>
        <dbReference type="Proteomes" id="UP000614460"/>
    </source>
</evidence>
<keyword evidence="2" id="KW-0808">Transferase</keyword>
<dbReference type="SUPFAM" id="SSF53271">
    <property type="entry name" value="PRTase-like"/>
    <property type="match status" value="1"/>
</dbReference>
<gene>
    <name evidence="2" type="primary">pyrR2</name>
    <name evidence="2" type="ORF">GCM10011516_19570</name>
</gene>
<evidence type="ECO:0000259" key="1">
    <source>
        <dbReference type="Pfam" id="PF00156"/>
    </source>
</evidence>
<protein>
    <submittedName>
        <fullName evidence="2">Phosphoribosyltransferase</fullName>
    </submittedName>
</protein>
<dbReference type="GO" id="GO:0016757">
    <property type="term" value="F:glycosyltransferase activity"/>
    <property type="evidence" value="ECO:0007669"/>
    <property type="project" value="UniProtKB-KW"/>
</dbReference>